<dbReference type="EMBL" id="CAADIF010000001">
    <property type="protein sequence ID" value="VFR57861.1"/>
    <property type="molecule type" value="Genomic_DNA"/>
</dbReference>
<dbReference type="CDD" id="cd07012">
    <property type="entry name" value="PBP2_Bug_TTT"/>
    <property type="match status" value="1"/>
</dbReference>
<dbReference type="InterPro" id="IPR005064">
    <property type="entry name" value="BUG"/>
</dbReference>
<sequence>MKASPTARTLAGVAATLALTAGAMAAEYPTRPIQMIVPWAAGGGSDAIARTIAIAMEKELGQPVNVVNRAGGGSVVGHTVLANAKPDGYTIGMMTGEVSMMHWQGLTKLTYKDFTPLAQINYDYAGVQVAANSPYNTVGELIEAIRKEPDGKFKASGVGQGGIWHVAFGGMLVDQKIDPKKVRWIPSEGAAPAMTDLVAGGIDIAPTSVPEARSMMDAGRVKSLAIMAPERNPVFKDVPTLAEVIDTRYALGEWRGIGGPKGMEPAVVARLEAALEKAYQSEIYQSFIAKQGFGAVWRNTADFNAFLAEADTIMGDTVEKLGLKR</sequence>
<evidence type="ECO:0000313" key="2">
    <source>
        <dbReference type="EMBL" id="VFR57861.1"/>
    </source>
</evidence>
<accession>A0A484QEF0</accession>
<evidence type="ECO:0000313" key="1">
    <source>
        <dbReference type="EMBL" id="VFR36784.1"/>
    </source>
</evidence>
<dbReference type="SUPFAM" id="SSF53850">
    <property type="entry name" value="Periplasmic binding protein-like II"/>
    <property type="match status" value="1"/>
</dbReference>
<gene>
    <name evidence="1" type="ORF">ANK1_3718</name>
    <name evidence="2" type="ORF">ANK2_3719</name>
</gene>
<proteinExistence type="predicted"/>
<dbReference type="PANTHER" id="PTHR42928">
    <property type="entry name" value="TRICARBOXYLATE-BINDING PROTEIN"/>
    <property type="match status" value="1"/>
</dbReference>
<name>A0A484QEF0_9ZZZZ</name>
<dbReference type="PIRSF" id="PIRSF017082">
    <property type="entry name" value="YflP"/>
    <property type="match status" value="1"/>
</dbReference>
<dbReference type="Gene3D" id="3.40.190.10">
    <property type="entry name" value="Periplasmic binding protein-like II"/>
    <property type="match status" value="1"/>
</dbReference>
<dbReference type="EMBL" id="CAADIA010000009">
    <property type="protein sequence ID" value="VFR36784.1"/>
    <property type="molecule type" value="Genomic_DNA"/>
</dbReference>
<dbReference type="Pfam" id="PF03401">
    <property type="entry name" value="TctC"/>
    <property type="match status" value="1"/>
</dbReference>
<reference evidence="1" key="1">
    <citation type="submission" date="2019-03" db="EMBL/GenBank/DDBJ databases">
        <authorList>
            <person name="Danneels B."/>
        </authorList>
    </citation>
    <scope>NUCLEOTIDE SEQUENCE</scope>
</reference>
<dbReference type="AlphaFoldDB" id="A0A484QEF0"/>
<dbReference type="PANTHER" id="PTHR42928:SF5">
    <property type="entry name" value="BLR1237 PROTEIN"/>
    <property type="match status" value="1"/>
</dbReference>
<dbReference type="InterPro" id="IPR042100">
    <property type="entry name" value="Bug_dom1"/>
</dbReference>
<dbReference type="Gene3D" id="3.40.190.150">
    <property type="entry name" value="Bordetella uptake gene, domain 1"/>
    <property type="match status" value="1"/>
</dbReference>
<organism evidence="1">
    <name type="scientific">plant metagenome</name>
    <dbReference type="NCBI Taxonomy" id="1297885"/>
    <lineage>
        <taxon>unclassified sequences</taxon>
        <taxon>metagenomes</taxon>
        <taxon>organismal metagenomes</taxon>
    </lineage>
</organism>
<protein>
    <submittedName>
        <fullName evidence="1">Tricarboxylate transport protein TctC</fullName>
    </submittedName>
</protein>